<evidence type="ECO:0000313" key="11">
    <source>
        <dbReference type="EMBL" id="MDE1205325.1"/>
    </source>
</evidence>
<evidence type="ECO:0000256" key="5">
    <source>
        <dbReference type="ARBA" id="ARBA00022777"/>
    </source>
</evidence>
<evidence type="ECO:0000259" key="10">
    <source>
        <dbReference type="Pfam" id="PF00696"/>
    </source>
</evidence>
<dbReference type="Gene3D" id="1.20.120.1320">
    <property type="entry name" value="Aspartokinase, catalytic domain"/>
    <property type="match status" value="1"/>
</dbReference>
<dbReference type="AlphaFoldDB" id="A0A9X4EMP9"/>
<gene>
    <name evidence="11" type="ORF">LCI24_00800</name>
</gene>
<reference evidence="11" key="1">
    <citation type="submission" date="2021-09" db="EMBL/GenBank/DDBJ databases">
        <authorList>
            <person name="Smyrli M."/>
        </authorList>
    </citation>
    <scope>NUCLEOTIDE SEQUENCE</scope>
    <source>
        <strain evidence="11">LAR25</strain>
    </source>
</reference>
<proteinExistence type="inferred from homology"/>
<dbReference type="EMBL" id="JAIWJY010000001">
    <property type="protein sequence ID" value="MDE1205325.1"/>
    <property type="molecule type" value="Genomic_DNA"/>
</dbReference>
<dbReference type="InterPro" id="IPR045865">
    <property type="entry name" value="ACT-like_dom_sf"/>
</dbReference>
<evidence type="ECO:0000256" key="8">
    <source>
        <dbReference type="RuleBase" id="RU003448"/>
    </source>
</evidence>
<dbReference type="PANTHER" id="PTHR21499">
    <property type="entry name" value="ASPARTATE KINASE"/>
    <property type="match status" value="1"/>
</dbReference>
<dbReference type="Pfam" id="PF00696">
    <property type="entry name" value="AA_kinase"/>
    <property type="match status" value="1"/>
</dbReference>
<dbReference type="GO" id="GO:0005829">
    <property type="term" value="C:cytosol"/>
    <property type="evidence" value="ECO:0007669"/>
    <property type="project" value="TreeGrafter"/>
</dbReference>
<keyword evidence="12" id="KW-1185">Reference proteome</keyword>
<dbReference type="GO" id="GO:0009090">
    <property type="term" value="P:homoserine biosynthetic process"/>
    <property type="evidence" value="ECO:0007669"/>
    <property type="project" value="TreeGrafter"/>
</dbReference>
<dbReference type="InterPro" id="IPR001048">
    <property type="entry name" value="Asp/Glu/Uridylate_kinase"/>
</dbReference>
<dbReference type="NCBIfam" id="TIGR00657">
    <property type="entry name" value="asp_kinases"/>
    <property type="match status" value="1"/>
</dbReference>
<keyword evidence="6" id="KW-0067">ATP-binding</keyword>
<name>A0A9X4EMP9_9FLAO</name>
<dbReference type="SUPFAM" id="SSF53633">
    <property type="entry name" value="Carbamate kinase-like"/>
    <property type="match status" value="1"/>
</dbReference>
<comment type="pathway">
    <text evidence="1 9">Amino-acid biosynthesis; L-lysine biosynthesis via DAP pathway; (S)-tetrahydrodipicolinate from L-aspartate: step 1/4.</text>
</comment>
<sequence length="417" mass="47481">MRIFKFGGASVKDANGVKNVAKVLQHEGTENILVVISAMGKMTNAFEQVVNDYFYKKESLKDSLNFVEDFHKKMLEDLFSPNDEIYNKVNHLFGELSGFMARNTSKDYNYVYDQMVGFGELLSTTIVSAYLSEIGVENQWLDVREYIKTDGTYRDAKIDWEQTEQQIKEKVDVSKLNITQGFLGGFGTETTTLGREGSDYTAGIFAYCLDADSVTIWKDVQGVLNADPRVFSETALLQEISYTEAIEMAFYGASVIHPKTIQPLEQKNIPLYVRSFEDVTKSGTCVGRGKKITPEVPCFIVKKNQILVAISAKDFSFMVEDNISDVFKKLHDYNLKVNLIQNSAISFSVCIEDKYNNFENFYNDLKGAYKIRAYKDTTLYTIRHFNDDAIKTIRKRGKSIIRQINTETAQLVIQENM</sequence>
<feature type="domain" description="Aspartate/glutamate/uridylate kinase" evidence="10">
    <location>
        <begin position="3"/>
        <end position="275"/>
    </location>
</feature>
<comment type="catalytic activity">
    <reaction evidence="7 8">
        <text>L-aspartate + ATP = 4-phospho-L-aspartate + ADP</text>
        <dbReference type="Rhea" id="RHEA:23776"/>
        <dbReference type="ChEBI" id="CHEBI:29991"/>
        <dbReference type="ChEBI" id="CHEBI:30616"/>
        <dbReference type="ChEBI" id="CHEBI:57535"/>
        <dbReference type="ChEBI" id="CHEBI:456216"/>
        <dbReference type="EC" id="2.7.2.4"/>
    </reaction>
</comment>
<keyword evidence="5 8" id="KW-0418">Kinase</keyword>
<comment type="similarity">
    <text evidence="2 8">Belongs to the aspartokinase family.</text>
</comment>
<evidence type="ECO:0000256" key="9">
    <source>
        <dbReference type="RuleBase" id="RU004249"/>
    </source>
</evidence>
<evidence type="ECO:0000256" key="3">
    <source>
        <dbReference type="ARBA" id="ARBA00022679"/>
    </source>
</evidence>
<dbReference type="GO" id="GO:0005524">
    <property type="term" value="F:ATP binding"/>
    <property type="evidence" value="ECO:0007669"/>
    <property type="project" value="UniProtKB-KW"/>
</dbReference>
<dbReference type="SUPFAM" id="SSF55021">
    <property type="entry name" value="ACT-like"/>
    <property type="match status" value="1"/>
</dbReference>
<evidence type="ECO:0000313" key="12">
    <source>
        <dbReference type="Proteomes" id="UP001149303"/>
    </source>
</evidence>
<dbReference type="Gene3D" id="3.40.1160.10">
    <property type="entry name" value="Acetylglutamate kinase-like"/>
    <property type="match status" value="1"/>
</dbReference>
<evidence type="ECO:0000256" key="1">
    <source>
        <dbReference type="ARBA" id="ARBA00004766"/>
    </source>
</evidence>
<dbReference type="Proteomes" id="UP001149303">
    <property type="component" value="Unassembled WGS sequence"/>
</dbReference>
<dbReference type="InterPro" id="IPR001341">
    <property type="entry name" value="Asp_kinase"/>
</dbReference>
<evidence type="ECO:0000256" key="4">
    <source>
        <dbReference type="ARBA" id="ARBA00022741"/>
    </source>
</evidence>
<comment type="pathway">
    <text evidence="9">Amino-acid biosynthesis; L-threonine biosynthesis; L-threonine from L-aspartate: step 1/5.</text>
</comment>
<comment type="pathway">
    <text evidence="9">Amino-acid biosynthesis; L-methionine biosynthesis via de novo pathway; L-homoserine from L-aspartate: step 1/3.</text>
</comment>
<dbReference type="InterPro" id="IPR042199">
    <property type="entry name" value="AsparK_Bifunc_asparK/hSer_DH"/>
</dbReference>
<dbReference type="InterPro" id="IPR036393">
    <property type="entry name" value="AceGlu_kinase-like_sf"/>
</dbReference>
<dbReference type="EC" id="2.7.2.4" evidence="8"/>
<dbReference type="GO" id="GO:0004072">
    <property type="term" value="F:aspartate kinase activity"/>
    <property type="evidence" value="ECO:0007669"/>
    <property type="project" value="UniProtKB-EC"/>
</dbReference>
<dbReference type="PANTHER" id="PTHR21499:SF59">
    <property type="entry name" value="ASPARTOKINASE"/>
    <property type="match status" value="1"/>
</dbReference>
<evidence type="ECO:0000256" key="2">
    <source>
        <dbReference type="ARBA" id="ARBA00010122"/>
    </source>
</evidence>
<dbReference type="GO" id="GO:0009089">
    <property type="term" value="P:lysine biosynthetic process via diaminopimelate"/>
    <property type="evidence" value="ECO:0007669"/>
    <property type="project" value="TreeGrafter"/>
</dbReference>
<evidence type="ECO:0000256" key="6">
    <source>
        <dbReference type="ARBA" id="ARBA00022840"/>
    </source>
</evidence>
<dbReference type="RefSeq" id="WP_274638721.1">
    <property type="nucleotide sequence ID" value="NZ_JAIWJY010000001.1"/>
</dbReference>
<protein>
    <recommendedName>
        <fullName evidence="8">Aspartokinase</fullName>
        <ecNumber evidence="8">2.7.2.4</ecNumber>
    </recommendedName>
</protein>
<organism evidence="11 12">
    <name type="scientific">Tenacibaculum larymnensis</name>
    <dbReference type="NCBI Taxonomy" id="2878201"/>
    <lineage>
        <taxon>Bacteria</taxon>
        <taxon>Pseudomonadati</taxon>
        <taxon>Bacteroidota</taxon>
        <taxon>Flavobacteriia</taxon>
        <taxon>Flavobacteriales</taxon>
        <taxon>Flavobacteriaceae</taxon>
        <taxon>Tenacibaculum</taxon>
    </lineage>
</organism>
<keyword evidence="3 8" id="KW-0808">Transferase</keyword>
<accession>A0A9X4EMP9</accession>
<keyword evidence="9" id="KW-0028">Amino-acid biosynthesis</keyword>
<comment type="caution">
    <text evidence="11">The sequence shown here is derived from an EMBL/GenBank/DDBJ whole genome shotgun (WGS) entry which is preliminary data.</text>
</comment>
<evidence type="ECO:0000256" key="7">
    <source>
        <dbReference type="ARBA" id="ARBA00047872"/>
    </source>
</evidence>
<keyword evidence="4" id="KW-0547">Nucleotide-binding</keyword>